<keyword evidence="5" id="KW-1185">Reference proteome</keyword>
<name>A0ABU6P0L0_9BACI</name>
<keyword evidence="2" id="KW-0560">Oxidoreductase</keyword>
<dbReference type="PANTHER" id="PTHR11908:SF132">
    <property type="entry name" value="ALDEHYDE OXIDASE 1-RELATED"/>
    <property type="match status" value="1"/>
</dbReference>
<dbReference type="SUPFAM" id="SSF54665">
    <property type="entry name" value="CO dehydrogenase molybdoprotein N-domain-like"/>
    <property type="match status" value="1"/>
</dbReference>
<dbReference type="RefSeq" id="WP_328015480.1">
    <property type="nucleotide sequence ID" value="NZ_JARTFS010000012.1"/>
</dbReference>
<dbReference type="SMART" id="SM01008">
    <property type="entry name" value="Ald_Xan_dh_C"/>
    <property type="match status" value="1"/>
</dbReference>
<evidence type="ECO:0000259" key="3">
    <source>
        <dbReference type="SMART" id="SM01008"/>
    </source>
</evidence>
<dbReference type="PANTHER" id="PTHR11908">
    <property type="entry name" value="XANTHINE DEHYDROGENASE"/>
    <property type="match status" value="1"/>
</dbReference>
<gene>
    <name evidence="4" type="ORF">P9271_15080</name>
</gene>
<dbReference type="InterPro" id="IPR037165">
    <property type="entry name" value="AldOxase/xan_DH_Mopterin-bd_sf"/>
</dbReference>
<organism evidence="4 5">
    <name type="scientific">Metabacillus fastidiosus</name>
    <dbReference type="NCBI Taxonomy" id="1458"/>
    <lineage>
        <taxon>Bacteria</taxon>
        <taxon>Bacillati</taxon>
        <taxon>Bacillota</taxon>
        <taxon>Bacilli</taxon>
        <taxon>Bacillales</taxon>
        <taxon>Bacillaceae</taxon>
        <taxon>Metabacillus</taxon>
    </lineage>
</organism>
<dbReference type="InterPro" id="IPR008274">
    <property type="entry name" value="AldOxase/xan_DH_MoCoBD1"/>
</dbReference>
<evidence type="ECO:0000313" key="4">
    <source>
        <dbReference type="EMBL" id="MED4402640.1"/>
    </source>
</evidence>
<dbReference type="InterPro" id="IPR046867">
    <property type="entry name" value="AldOxase/xan_DH_MoCoBD2"/>
</dbReference>
<dbReference type="InterPro" id="IPR036856">
    <property type="entry name" value="Ald_Oxase/Xan_DH_a/b_sf"/>
</dbReference>
<dbReference type="Pfam" id="PF02738">
    <property type="entry name" value="MoCoBD_1"/>
    <property type="match status" value="1"/>
</dbReference>
<dbReference type="InterPro" id="IPR016208">
    <property type="entry name" value="Ald_Oxase/xanthine_DH-like"/>
</dbReference>
<protein>
    <submittedName>
        <fullName evidence="4">Xanthine dehydrogenase family protein molybdopterin-binding subunit</fullName>
    </submittedName>
</protein>
<keyword evidence="1" id="KW-0500">Molybdenum</keyword>
<dbReference type="Proteomes" id="UP001342826">
    <property type="component" value="Unassembled WGS sequence"/>
</dbReference>
<dbReference type="SUPFAM" id="SSF56003">
    <property type="entry name" value="Molybdenum cofactor-binding domain"/>
    <property type="match status" value="1"/>
</dbReference>
<dbReference type="Gene3D" id="3.90.1170.50">
    <property type="entry name" value="Aldehyde oxidase/xanthine dehydrogenase, a/b hammerhead"/>
    <property type="match status" value="1"/>
</dbReference>
<evidence type="ECO:0000256" key="2">
    <source>
        <dbReference type="ARBA" id="ARBA00023002"/>
    </source>
</evidence>
<dbReference type="Gene3D" id="3.30.365.10">
    <property type="entry name" value="Aldehyde oxidase/xanthine dehydrogenase, molybdopterin binding domain"/>
    <property type="match status" value="4"/>
</dbReference>
<evidence type="ECO:0000313" key="5">
    <source>
        <dbReference type="Proteomes" id="UP001342826"/>
    </source>
</evidence>
<evidence type="ECO:0000256" key="1">
    <source>
        <dbReference type="ARBA" id="ARBA00022505"/>
    </source>
</evidence>
<sequence>MNIIGKSVIRKEAYEKVTGKARYTNDYQSADMLHARLVTSPYAHAKIIEMDQSEAQKIPGVRAVITGENLPLTGEDLRDRRPIATDKVRYHGEVVAVVVADNPVLAKKGADKIKVKYEPLPVVNSPGEALKKDAPLIHENLAQYEKVGQVYPVPGTNIANITKIRKGNMEKGWRESEITVEENFFFHPSDHAAMETRCSFAEIRANGDIVITSSSQAPFMIKKLIGDYFNIDDGKIIVNTPLVGGAYGGKAPIQLEILVYLASKAVNGRAVKLLNTREEDIITSPVHIGLDAKVRLGCTKDGILKAAEIVYLFDGGAYSDKAIDVTRAGAVDCTGPYRLDNIYCDSLCMYTNHPYASPFRGFGHSEVLFAFERTMDILARKLNMDPLELRNKNAILSGDTTPTQVLLNSSNVGNLQKCILKLRELMNWEEGELVDLGNNRLRAKGISCVWKTSTIDTNASSGAILTFNRDGSVNLMSGVVEIGTGTKTILAQILAEKLKMDIKDVHVQMEVNTQHTPDHWKTVASRGTFMAGRAVLEAADDVIKQLKHIAACVLRASADDLEVGGGKVFVRDEPQINILVKDIAYGFTYPNGNAIGGQIIGRGNYILRHMTYLDEETGAGKPGPEWTVGAQGVEVEINMKDYTYRLIKAVSVIDIGKVLNEKAAVGQVKGAMSMGLSFAGRETFVFDIYGRVLNNQLRTYRPLRFGEHPEYVVSFVETPQIDAPYGARGVGEHGLLGMPAALGNSLSLALQRELTRLPLIPELLWRAREGGNEHALD</sequence>
<proteinExistence type="predicted"/>
<reference evidence="4 5" key="1">
    <citation type="submission" date="2023-03" db="EMBL/GenBank/DDBJ databases">
        <title>Bacillus Genome Sequencing.</title>
        <authorList>
            <person name="Dunlap C."/>
        </authorList>
    </citation>
    <scope>NUCLEOTIDE SEQUENCE [LARGE SCALE GENOMIC DNA]</scope>
    <source>
        <strain evidence="4 5">NRS-1717</strain>
    </source>
</reference>
<dbReference type="Pfam" id="PF20256">
    <property type="entry name" value="MoCoBD_2"/>
    <property type="match status" value="1"/>
</dbReference>
<dbReference type="InterPro" id="IPR000674">
    <property type="entry name" value="Ald_Oxase/Xan_DH_a/b"/>
</dbReference>
<dbReference type="EMBL" id="JARTFS010000012">
    <property type="protein sequence ID" value="MED4402640.1"/>
    <property type="molecule type" value="Genomic_DNA"/>
</dbReference>
<accession>A0ABU6P0L0</accession>
<feature type="domain" description="Aldehyde oxidase/xanthine dehydrogenase a/b hammerhead" evidence="3">
    <location>
        <begin position="18"/>
        <end position="121"/>
    </location>
</feature>
<comment type="caution">
    <text evidence="4">The sequence shown here is derived from an EMBL/GenBank/DDBJ whole genome shotgun (WGS) entry which is preliminary data.</text>
</comment>
<dbReference type="Pfam" id="PF01315">
    <property type="entry name" value="Ald_Xan_dh_C"/>
    <property type="match status" value="1"/>
</dbReference>